<dbReference type="SUPFAM" id="SSF54637">
    <property type="entry name" value="Thioesterase/thiol ester dehydrase-isomerase"/>
    <property type="match status" value="1"/>
</dbReference>
<dbReference type="Pfam" id="PF13279">
    <property type="entry name" value="4HBT_2"/>
    <property type="match status" value="1"/>
</dbReference>
<proteinExistence type="inferred from homology"/>
<dbReference type="Proteomes" id="UP001300763">
    <property type="component" value="Unassembled WGS sequence"/>
</dbReference>
<evidence type="ECO:0000313" key="4">
    <source>
        <dbReference type="Proteomes" id="UP001300763"/>
    </source>
</evidence>
<dbReference type="PANTHER" id="PTHR31793:SF27">
    <property type="entry name" value="NOVEL THIOESTERASE SUPERFAMILY DOMAIN AND SAPOSIN A-TYPE DOMAIN CONTAINING PROTEIN (0610012H03RIK)"/>
    <property type="match status" value="1"/>
</dbReference>
<dbReference type="EMBL" id="JAQZAO010000022">
    <property type="protein sequence ID" value="MDD7969335.1"/>
    <property type="molecule type" value="Genomic_DNA"/>
</dbReference>
<protein>
    <submittedName>
        <fullName evidence="3">Thioesterase family protein</fullName>
    </submittedName>
</protein>
<dbReference type="CDD" id="cd00586">
    <property type="entry name" value="4HBT"/>
    <property type="match status" value="1"/>
</dbReference>
<reference evidence="3 4" key="1">
    <citation type="submission" date="2023-02" db="EMBL/GenBank/DDBJ databases">
        <title>Genome sequencing required for Actinomycetospora new species description.</title>
        <authorList>
            <person name="Saimee Y."/>
            <person name="Duangmal K."/>
        </authorList>
    </citation>
    <scope>NUCLEOTIDE SEQUENCE [LARGE SCALE GENOMIC DNA]</scope>
    <source>
        <strain evidence="3 4">DW7H6</strain>
    </source>
</reference>
<dbReference type="InterPro" id="IPR029069">
    <property type="entry name" value="HotDog_dom_sf"/>
</dbReference>
<dbReference type="RefSeq" id="WP_274203864.1">
    <property type="nucleotide sequence ID" value="NZ_JAQZAO010000022.1"/>
</dbReference>
<evidence type="ECO:0000313" key="3">
    <source>
        <dbReference type="EMBL" id="MDD7969335.1"/>
    </source>
</evidence>
<keyword evidence="2" id="KW-0378">Hydrolase</keyword>
<dbReference type="InterPro" id="IPR050563">
    <property type="entry name" value="4-hydroxybenzoyl-CoA_TE"/>
</dbReference>
<keyword evidence="4" id="KW-1185">Reference proteome</keyword>
<organism evidence="3 4">
    <name type="scientific">Actinomycetospora lemnae</name>
    <dbReference type="NCBI Taxonomy" id="3019891"/>
    <lineage>
        <taxon>Bacteria</taxon>
        <taxon>Bacillati</taxon>
        <taxon>Actinomycetota</taxon>
        <taxon>Actinomycetes</taxon>
        <taxon>Pseudonocardiales</taxon>
        <taxon>Pseudonocardiaceae</taxon>
        <taxon>Actinomycetospora</taxon>
    </lineage>
</organism>
<gene>
    <name evidence="3" type="ORF">PGB27_28660</name>
</gene>
<dbReference type="PANTHER" id="PTHR31793">
    <property type="entry name" value="4-HYDROXYBENZOYL-COA THIOESTERASE FAMILY MEMBER"/>
    <property type="match status" value="1"/>
</dbReference>
<name>A0ABT5T3R0_9PSEU</name>
<evidence type="ECO:0000256" key="1">
    <source>
        <dbReference type="ARBA" id="ARBA00005953"/>
    </source>
</evidence>
<comment type="caution">
    <text evidence="3">The sequence shown here is derived from an EMBL/GenBank/DDBJ whole genome shotgun (WGS) entry which is preliminary data.</text>
</comment>
<dbReference type="Gene3D" id="3.10.129.10">
    <property type="entry name" value="Hotdog Thioesterase"/>
    <property type="match status" value="1"/>
</dbReference>
<comment type="similarity">
    <text evidence="1">Belongs to the 4-hydroxybenzoyl-CoA thioesterase family.</text>
</comment>
<evidence type="ECO:0000256" key="2">
    <source>
        <dbReference type="ARBA" id="ARBA00022801"/>
    </source>
</evidence>
<sequence length="138" mass="15453">MADDYGHWQDVTTRWNDNDQYGHLNNVVHHAIMDTVVNRWLIENDCLDPHGGDTVGLVMEVRCEYKAQAGFPDVVSVGLRVGELGNSSVRFEVGMYRGDGELFFTGDFVHAFIDRETEKTVPIEGARRAALEGLQRAG</sequence>
<accession>A0ABT5T3R0</accession>